<feature type="transmembrane region" description="Helical" evidence="1">
    <location>
        <begin position="312"/>
        <end position="330"/>
    </location>
</feature>
<organism evidence="2">
    <name type="scientific">Hyalella azteca</name>
    <name type="common">Amphipod</name>
    <dbReference type="NCBI Taxonomy" id="294128"/>
    <lineage>
        <taxon>Eukaryota</taxon>
        <taxon>Metazoa</taxon>
        <taxon>Ecdysozoa</taxon>
        <taxon>Arthropoda</taxon>
        <taxon>Crustacea</taxon>
        <taxon>Multicrustacea</taxon>
        <taxon>Malacostraca</taxon>
        <taxon>Eumalacostraca</taxon>
        <taxon>Peracarida</taxon>
        <taxon>Amphipoda</taxon>
        <taxon>Senticaudata</taxon>
        <taxon>Talitrida</taxon>
        <taxon>Talitroidea</taxon>
        <taxon>Hyalellidae</taxon>
        <taxon>Hyalella</taxon>
    </lineage>
</organism>
<keyword evidence="1" id="KW-1133">Transmembrane helix</keyword>
<gene>
    <name evidence="2" type="ORF">HAZT_HAZT001410</name>
</gene>
<feature type="non-terminal residue" evidence="2">
    <location>
        <position position="339"/>
    </location>
</feature>
<evidence type="ECO:0000313" key="2">
    <source>
        <dbReference type="EMBL" id="KAA0185369.1"/>
    </source>
</evidence>
<feature type="transmembrane region" description="Helical" evidence="1">
    <location>
        <begin position="12"/>
        <end position="31"/>
    </location>
</feature>
<feature type="transmembrane region" description="Helical" evidence="1">
    <location>
        <begin position="72"/>
        <end position="96"/>
    </location>
</feature>
<evidence type="ECO:0000256" key="1">
    <source>
        <dbReference type="SAM" id="Phobius"/>
    </source>
</evidence>
<protein>
    <submittedName>
        <fullName evidence="2">Gustatory receptor 55</fullName>
    </submittedName>
</protein>
<sequence>MRIFVKKMDQRTLLKFLLRLLTILGVIPYQLCNDKFVISQVYMGLSVATQLLRAIFYGLSKFPSAEMASSNFYVAVMKFWPPVVSVVLMTVMWILLTHTRVVLIIVHNLTNSNTQYIPVGISTYSMVVLFILDFIIAIHVVFSLPGDEVLRAFHFINNHTGFLAFISVTLLLHKAMNIVTSEINNLLNMLRLRPFSKRSRERKIVEHSASKTTSQLPTLDLALTTKENEVNTKKVVEKVLMSSRPNGFEKPETSATSRLENVRKELKTLRQTVSCTHKSFSAAALGVLVYEQVELLALALHGMYGDTKSGSVWQALFFSLPAVYQLWLVVDSQTDYRAA</sequence>
<proteinExistence type="predicted"/>
<comment type="caution">
    <text evidence="2">The sequence shown here is derived from an EMBL/GenBank/DDBJ whole genome shotgun (WGS) entry which is preliminary data.</text>
</comment>
<dbReference type="AlphaFoldDB" id="A0A6A0GRD6"/>
<keyword evidence="1" id="KW-0812">Transmembrane</keyword>
<dbReference type="Proteomes" id="UP000711488">
    <property type="component" value="Unassembled WGS sequence"/>
</dbReference>
<reference evidence="2" key="1">
    <citation type="submission" date="2014-08" db="EMBL/GenBank/DDBJ databases">
        <authorList>
            <person name="Murali S."/>
            <person name="Richards S."/>
            <person name="Bandaranaike D."/>
            <person name="Bellair M."/>
            <person name="Blankenburg K."/>
            <person name="Chao H."/>
            <person name="Dinh H."/>
            <person name="Doddapaneni H."/>
            <person name="Dugan-Rocha S."/>
            <person name="Elkadiri S."/>
            <person name="Gnanaolivu R."/>
            <person name="Hughes D."/>
            <person name="Lee S."/>
            <person name="Li M."/>
            <person name="Ming W."/>
            <person name="Munidasa M."/>
            <person name="Muniz J."/>
            <person name="Nguyen L."/>
            <person name="Osuji N."/>
            <person name="Pu L.-L."/>
            <person name="Puazo M."/>
            <person name="Skinner E."/>
            <person name="Qu C."/>
            <person name="Quiroz J."/>
            <person name="Raj R."/>
            <person name="Weissenberger G."/>
            <person name="Xin Y."/>
            <person name="Zou X."/>
            <person name="Han Y."/>
            <person name="Worley K."/>
            <person name="Muzny D."/>
            <person name="Gibbs R."/>
        </authorList>
    </citation>
    <scope>NUCLEOTIDE SEQUENCE</scope>
    <source>
        <strain evidence="2">HAZT.00-mixed</strain>
        <tissue evidence="2">Whole organism</tissue>
    </source>
</reference>
<name>A0A6A0GRD6_HYAAZ</name>
<keyword evidence="1" id="KW-0472">Membrane</keyword>
<dbReference type="EMBL" id="JQDR03016353">
    <property type="protein sequence ID" value="KAA0185369.1"/>
    <property type="molecule type" value="Genomic_DNA"/>
</dbReference>
<keyword evidence="2" id="KW-0675">Receptor</keyword>
<feature type="transmembrane region" description="Helical" evidence="1">
    <location>
        <begin position="280"/>
        <end position="300"/>
    </location>
</feature>
<feature type="transmembrane region" description="Helical" evidence="1">
    <location>
        <begin position="116"/>
        <end position="142"/>
    </location>
</feature>
<reference evidence="2" key="2">
    <citation type="journal article" date="2018" name="Environ. Sci. Technol.">
        <title>The Toxicogenome of Hyalella azteca: A Model for Sediment Ecotoxicology and Evolutionary Toxicology.</title>
        <authorList>
            <person name="Poynton H.C."/>
            <person name="Hasenbein S."/>
            <person name="Benoit J.B."/>
            <person name="Sepulveda M.S."/>
            <person name="Poelchau M.F."/>
            <person name="Hughes D.S.T."/>
            <person name="Murali S.C."/>
            <person name="Chen S."/>
            <person name="Glastad K.M."/>
            <person name="Goodisman M.A.D."/>
            <person name="Werren J.H."/>
            <person name="Vineis J.H."/>
            <person name="Bowen J.L."/>
            <person name="Friedrich M."/>
            <person name="Jones J."/>
            <person name="Robertson H.M."/>
            <person name="Feyereisen R."/>
            <person name="Mechler-Hickson A."/>
            <person name="Mathers N."/>
            <person name="Lee C.E."/>
            <person name="Colbourne J.K."/>
            <person name="Biales A."/>
            <person name="Johnston J.S."/>
            <person name="Wellborn G.A."/>
            <person name="Rosendale A.J."/>
            <person name="Cridge A.G."/>
            <person name="Munoz-Torres M.C."/>
            <person name="Bain P.A."/>
            <person name="Manny A.R."/>
            <person name="Major K.M."/>
            <person name="Lambert F.N."/>
            <person name="Vulpe C.D."/>
            <person name="Tuck P."/>
            <person name="Blalock B.J."/>
            <person name="Lin Y.Y."/>
            <person name="Smith M.E."/>
            <person name="Ochoa-Acuna H."/>
            <person name="Chen M.M."/>
            <person name="Childers C.P."/>
            <person name="Qu J."/>
            <person name="Dugan S."/>
            <person name="Lee S.L."/>
            <person name="Chao H."/>
            <person name="Dinh H."/>
            <person name="Han Y."/>
            <person name="Doddapaneni H."/>
            <person name="Worley K.C."/>
            <person name="Muzny D.M."/>
            <person name="Gibbs R.A."/>
            <person name="Richards S."/>
        </authorList>
    </citation>
    <scope>NUCLEOTIDE SEQUENCE</scope>
    <source>
        <strain evidence="2">HAZT.00-mixed</strain>
        <tissue evidence="2">Whole organism</tissue>
    </source>
</reference>
<accession>A0A6A0GRD6</accession>
<reference evidence="2" key="3">
    <citation type="submission" date="2019-06" db="EMBL/GenBank/DDBJ databases">
        <authorList>
            <person name="Poynton C."/>
            <person name="Hasenbein S."/>
            <person name="Benoit J.B."/>
            <person name="Sepulveda M.S."/>
            <person name="Poelchau M.F."/>
            <person name="Murali S.C."/>
            <person name="Chen S."/>
            <person name="Glastad K.M."/>
            <person name="Werren J.H."/>
            <person name="Vineis J.H."/>
            <person name="Bowen J.L."/>
            <person name="Friedrich M."/>
            <person name="Jones J."/>
            <person name="Robertson H.M."/>
            <person name="Feyereisen R."/>
            <person name="Mechler-Hickson A."/>
            <person name="Mathers N."/>
            <person name="Lee C.E."/>
            <person name="Colbourne J.K."/>
            <person name="Biales A."/>
            <person name="Johnston J.S."/>
            <person name="Wellborn G.A."/>
            <person name="Rosendale A.J."/>
            <person name="Cridge A.G."/>
            <person name="Munoz-Torres M.C."/>
            <person name="Bain P.A."/>
            <person name="Manny A.R."/>
            <person name="Major K.M."/>
            <person name="Lambert F.N."/>
            <person name="Vulpe C.D."/>
            <person name="Tuck P."/>
            <person name="Blalock B.J."/>
            <person name="Lin Y.-Y."/>
            <person name="Smith M.E."/>
            <person name="Ochoa-Acuna H."/>
            <person name="Chen M.-J.M."/>
            <person name="Childers C.P."/>
            <person name="Qu J."/>
            <person name="Dugan S."/>
            <person name="Lee S.L."/>
            <person name="Chao H."/>
            <person name="Dinh H."/>
            <person name="Han Y."/>
            <person name="Doddapaneni H."/>
            <person name="Worley K.C."/>
            <person name="Muzny D.M."/>
            <person name="Gibbs R.A."/>
            <person name="Richards S."/>
        </authorList>
    </citation>
    <scope>NUCLEOTIDE SEQUENCE</scope>
    <source>
        <strain evidence="2">HAZT.00-mixed</strain>
        <tissue evidence="2">Whole organism</tissue>
    </source>
</reference>